<dbReference type="InterPro" id="IPR014001">
    <property type="entry name" value="Helicase_ATP-bd"/>
</dbReference>
<dbReference type="SMART" id="SM00490">
    <property type="entry name" value="HELICc"/>
    <property type="match status" value="1"/>
</dbReference>
<feature type="domain" description="SWIM-type" evidence="4">
    <location>
        <begin position="58"/>
        <end position="92"/>
    </location>
</feature>
<name>A0A4Z1E6G9_9MICO</name>
<keyword evidence="8" id="KW-1185">Reference proteome</keyword>
<keyword evidence="7" id="KW-0347">Helicase</keyword>
<dbReference type="GO" id="GO:0004386">
    <property type="term" value="F:helicase activity"/>
    <property type="evidence" value="ECO:0007669"/>
    <property type="project" value="UniProtKB-KW"/>
</dbReference>
<keyword evidence="2" id="KW-0479">Metal-binding</keyword>
<evidence type="ECO:0000259" key="4">
    <source>
        <dbReference type="PROSITE" id="PS50966"/>
    </source>
</evidence>
<dbReference type="PANTHER" id="PTHR45629">
    <property type="entry name" value="SNF2/RAD54 FAMILY MEMBER"/>
    <property type="match status" value="1"/>
</dbReference>
<dbReference type="SUPFAM" id="SSF52540">
    <property type="entry name" value="P-loop containing nucleoside triphosphate hydrolases"/>
    <property type="match status" value="2"/>
</dbReference>
<dbReference type="CDD" id="cd18793">
    <property type="entry name" value="SF2_C_SNF"/>
    <property type="match status" value="1"/>
</dbReference>
<dbReference type="InterPro" id="IPR001650">
    <property type="entry name" value="Helicase_C-like"/>
</dbReference>
<dbReference type="Proteomes" id="UP000297318">
    <property type="component" value="Unassembled WGS sequence"/>
</dbReference>
<keyword evidence="1" id="KW-0378">Hydrolase</keyword>
<dbReference type="GO" id="GO:0005524">
    <property type="term" value="F:ATP binding"/>
    <property type="evidence" value="ECO:0007669"/>
    <property type="project" value="InterPro"/>
</dbReference>
<keyword evidence="2" id="KW-0863">Zinc-finger</keyword>
<keyword evidence="7" id="KW-0067">ATP-binding</keyword>
<reference evidence="7 8" key="1">
    <citation type="submission" date="2018-11" db="EMBL/GenBank/DDBJ databases">
        <title>Complete genome sequencing of the Actinobacteria Serinibacter sp. K3-2.</title>
        <authorList>
            <person name="Rakitin A.L."/>
            <person name="Beletsky A.V."/>
            <person name="Mardanov A.V."/>
            <person name="Ravin N.V."/>
            <person name="Gromova A.S."/>
            <person name="Filippova S.N."/>
            <person name="Gal'Chenko V.F."/>
        </authorList>
    </citation>
    <scope>NUCLEOTIDE SEQUENCE [LARGE SCALE GENOMIC DNA]</scope>
    <source>
        <strain evidence="7 8">K3-2</strain>
    </source>
</reference>
<dbReference type="InterPro" id="IPR050496">
    <property type="entry name" value="SNF2_RAD54_helicase_repair"/>
</dbReference>
<keyword evidence="7" id="KW-0547">Nucleotide-binding</keyword>
<dbReference type="InterPro" id="IPR038718">
    <property type="entry name" value="SNF2-like_sf"/>
</dbReference>
<dbReference type="PROSITE" id="PS51194">
    <property type="entry name" value="HELICASE_CTER"/>
    <property type="match status" value="1"/>
</dbReference>
<dbReference type="GO" id="GO:0015616">
    <property type="term" value="F:DNA translocase activity"/>
    <property type="evidence" value="ECO:0007669"/>
    <property type="project" value="TreeGrafter"/>
</dbReference>
<evidence type="ECO:0000256" key="1">
    <source>
        <dbReference type="ARBA" id="ARBA00022801"/>
    </source>
</evidence>
<dbReference type="EMBL" id="RHPJ01000002">
    <property type="protein sequence ID" value="TGO05181.1"/>
    <property type="molecule type" value="Genomic_DNA"/>
</dbReference>
<evidence type="ECO:0000259" key="5">
    <source>
        <dbReference type="PROSITE" id="PS51192"/>
    </source>
</evidence>
<dbReference type="AlphaFoldDB" id="A0A4Z1E6G9"/>
<feature type="domain" description="Helicase ATP-binding" evidence="5">
    <location>
        <begin position="644"/>
        <end position="827"/>
    </location>
</feature>
<evidence type="ECO:0000313" key="8">
    <source>
        <dbReference type="Proteomes" id="UP000297318"/>
    </source>
</evidence>
<accession>A0A4Z1E6G9</accession>
<dbReference type="InterPro" id="IPR027417">
    <property type="entry name" value="P-loop_NTPase"/>
</dbReference>
<proteinExistence type="predicted"/>
<feature type="domain" description="Helicase C-terminal" evidence="6">
    <location>
        <begin position="950"/>
        <end position="1097"/>
    </location>
</feature>
<feature type="region of interest" description="Disordered" evidence="3">
    <location>
        <begin position="263"/>
        <end position="284"/>
    </location>
</feature>
<keyword evidence="2" id="KW-0862">Zinc</keyword>
<evidence type="ECO:0000259" key="6">
    <source>
        <dbReference type="PROSITE" id="PS51194"/>
    </source>
</evidence>
<evidence type="ECO:0000256" key="3">
    <source>
        <dbReference type="SAM" id="MobiDB-lite"/>
    </source>
</evidence>
<protein>
    <submittedName>
        <fullName evidence="7">Putative helicase</fullName>
    </submittedName>
</protein>
<gene>
    <name evidence="7" type="ORF">SERN_1185</name>
</gene>
<dbReference type="RefSeq" id="WP_135849228.1">
    <property type="nucleotide sequence ID" value="NZ_RHPJ01000002.1"/>
</dbReference>
<dbReference type="PROSITE" id="PS51192">
    <property type="entry name" value="HELICASE_ATP_BIND_1"/>
    <property type="match status" value="1"/>
</dbReference>
<dbReference type="OrthoDB" id="9760715at2"/>
<dbReference type="Pfam" id="PF00271">
    <property type="entry name" value="Helicase_C"/>
    <property type="match status" value="1"/>
</dbReference>
<dbReference type="InterPro" id="IPR007527">
    <property type="entry name" value="Znf_SWIM"/>
</dbReference>
<dbReference type="Gene3D" id="3.40.50.300">
    <property type="entry name" value="P-loop containing nucleotide triphosphate hydrolases"/>
    <property type="match status" value="1"/>
</dbReference>
<organism evidence="7 8">
    <name type="scientific">Serinibacter arcticus</name>
    <dbReference type="NCBI Taxonomy" id="1655435"/>
    <lineage>
        <taxon>Bacteria</taxon>
        <taxon>Bacillati</taxon>
        <taxon>Actinomycetota</taxon>
        <taxon>Actinomycetes</taxon>
        <taxon>Micrococcales</taxon>
        <taxon>Beutenbergiaceae</taxon>
        <taxon>Serinibacter</taxon>
    </lineage>
</organism>
<dbReference type="SMART" id="SM00487">
    <property type="entry name" value="DEXDc"/>
    <property type="match status" value="1"/>
</dbReference>
<dbReference type="Pfam" id="PF00176">
    <property type="entry name" value="SNF2-rel_dom"/>
    <property type="match status" value="1"/>
</dbReference>
<dbReference type="PANTHER" id="PTHR45629:SF7">
    <property type="entry name" value="DNA EXCISION REPAIR PROTEIN ERCC-6-RELATED"/>
    <property type="match status" value="1"/>
</dbReference>
<dbReference type="InterPro" id="IPR049730">
    <property type="entry name" value="SNF2/RAD54-like_C"/>
</dbReference>
<dbReference type="Gene3D" id="3.40.50.10810">
    <property type="entry name" value="Tandem AAA-ATPase domain"/>
    <property type="match status" value="1"/>
</dbReference>
<dbReference type="PROSITE" id="PS50966">
    <property type="entry name" value="ZF_SWIM"/>
    <property type="match status" value="1"/>
</dbReference>
<dbReference type="InterPro" id="IPR000330">
    <property type="entry name" value="SNF2_N"/>
</dbReference>
<comment type="caution">
    <text evidence="7">The sequence shown here is derived from an EMBL/GenBank/DDBJ whole genome shotgun (WGS) entry which is preliminary data.</text>
</comment>
<dbReference type="GO" id="GO:0008270">
    <property type="term" value="F:zinc ion binding"/>
    <property type="evidence" value="ECO:0007669"/>
    <property type="project" value="UniProtKB-KW"/>
</dbReference>
<dbReference type="GO" id="GO:0016787">
    <property type="term" value="F:hydrolase activity"/>
    <property type="evidence" value="ECO:0007669"/>
    <property type="project" value="UniProtKB-KW"/>
</dbReference>
<sequence length="1125" mass="121725">MHAPIELVGLVGRHAFDAGISYARQHRAVVRRHDAEARVVVGSVDGSGRQVYTATTYYGFTRNGTVDFFDGRCSCPVQTDCKHTVALLVTALEQERTAAARTVVVSQWRSQLEGIFPDTSAQQWSPLALSLQFTPPPTITADRRGGLGGYRAVHEGALEARAMRLGKRGQWIATGAEWHAVTRAGISDADPAQLDALAALVRLHQASDVYAYGVPTWLGLQTVPSRALWPVLRDVVESGVRLLEVDGEDAVLSDVAAQTAVTVSSVDEDEGDDGGGRADDGGPDLEVTATMDHPSTLTETLLLGRPAHGFVGRDPHGTLTLVPLQAPATRAWVDLRRAGTIQVPASERPLFERTILPRIQRETWHAAGDFAPETPPGPTLVVRVRLLWTALGSSPRASIECEWRYGEADNPFALTFTLPADPRRPDRDGIAENVLLHRAAAAMAALPTLLSREGLPLEEMVVTGHAVVALVEEVVPALLQVEGIEVDLPEEDLPTFRDLGDPEIAVDVVGTNRDWFDLEVRLRVTDRDVPVGHVITALARREQTLFLEDGGYISLDRPELDQLRALLEEGRALQDQRRTGLRVSRLNLSWWEELQALGVIDHQAQEWLDRVRAATSLDGEAPPLPAGLRADLRPYQRAGYEWLARLRRAGLGGVLADDMGLGKTLQTLAMILDAKDSGALTAPVPGAGSGTGSGEGATARHRPFVVVAPTSVVPNWAVEAERFAPDLRVAVVTATGKKRRESIAELAAQADVIVTSYALFRLEHDEYEALVPAGLVLDEAQNIKNRTSRGFALAKTLPADVKFVVTGTPMENNLAELWAMFAIAAPGLLGTPQQFTELYSAPIERGNGAELGLFERLRTRIAPFLLRRTKEEVTPDLPPKQEQILSVTLDPAHRKVYARHLGRERQRVLGLVSDMDRNRVEVLSALTRLRQLAIDASLVDEEYAGVPSSKLDVLMPLLTEAAAEGHRALVFSQFTRYLAKIAARLDAEGIPYAYLDGSTTKRAAVIRGFAEGTQPVFLISLKAGGVGLNLAMADYCILADPWWNPAAEAQAVDRAHRIGQTRPVMVYRMVAADTIEEKVMALQDSKRALVAGVLGGGGAAGAAVAGAGGASQSRLDADDIRALLD</sequence>
<evidence type="ECO:0000313" key="7">
    <source>
        <dbReference type="EMBL" id="TGO05181.1"/>
    </source>
</evidence>
<evidence type="ECO:0000256" key="2">
    <source>
        <dbReference type="PROSITE-ProRule" id="PRU00325"/>
    </source>
</evidence>